<evidence type="ECO:0000313" key="2">
    <source>
        <dbReference type="Proteomes" id="UP000242715"/>
    </source>
</evidence>
<dbReference type="OrthoDB" id="1113141at2759"/>
<keyword evidence="2" id="KW-1185">Reference proteome</keyword>
<dbReference type="EMBL" id="DF974650">
    <property type="protein sequence ID" value="GAU49896.1"/>
    <property type="molecule type" value="Genomic_DNA"/>
</dbReference>
<dbReference type="AlphaFoldDB" id="A0A2Z6P2F1"/>
<evidence type="ECO:0000313" key="1">
    <source>
        <dbReference type="EMBL" id="GAU49896.1"/>
    </source>
</evidence>
<accession>A0A2Z6P2F1</accession>
<reference evidence="2" key="1">
    <citation type="journal article" date="2017" name="Front. Plant Sci.">
        <title>Climate Clever Clovers: New Paradigm to Reduce the Environmental Footprint of Ruminants by Breeding Low Methanogenic Forages Utilizing Haplotype Variation.</title>
        <authorList>
            <person name="Kaur P."/>
            <person name="Appels R."/>
            <person name="Bayer P.E."/>
            <person name="Keeble-Gagnere G."/>
            <person name="Wang J."/>
            <person name="Hirakawa H."/>
            <person name="Shirasawa K."/>
            <person name="Vercoe P."/>
            <person name="Stefanova K."/>
            <person name="Durmic Z."/>
            <person name="Nichols P."/>
            <person name="Revell C."/>
            <person name="Isobe S.N."/>
            <person name="Edwards D."/>
            <person name="Erskine W."/>
        </authorList>
    </citation>
    <scope>NUCLEOTIDE SEQUENCE [LARGE SCALE GENOMIC DNA]</scope>
    <source>
        <strain evidence="2">cv. Daliak</strain>
    </source>
</reference>
<gene>
    <name evidence="1" type="ORF">TSUD_281810</name>
</gene>
<organism evidence="1 2">
    <name type="scientific">Trifolium subterraneum</name>
    <name type="common">Subterranean clover</name>
    <dbReference type="NCBI Taxonomy" id="3900"/>
    <lineage>
        <taxon>Eukaryota</taxon>
        <taxon>Viridiplantae</taxon>
        <taxon>Streptophyta</taxon>
        <taxon>Embryophyta</taxon>
        <taxon>Tracheophyta</taxon>
        <taxon>Spermatophyta</taxon>
        <taxon>Magnoliopsida</taxon>
        <taxon>eudicotyledons</taxon>
        <taxon>Gunneridae</taxon>
        <taxon>Pentapetalae</taxon>
        <taxon>rosids</taxon>
        <taxon>fabids</taxon>
        <taxon>Fabales</taxon>
        <taxon>Fabaceae</taxon>
        <taxon>Papilionoideae</taxon>
        <taxon>50 kb inversion clade</taxon>
        <taxon>NPAAA clade</taxon>
        <taxon>Hologalegina</taxon>
        <taxon>IRL clade</taxon>
        <taxon>Trifolieae</taxon>
        <taxon>Trifolium</taxon>
    </lineage>
</organism>
<dbReference type="Proteomes" id="UP000242715">
    <property type="component" value="Unassembled WGS sequence"/>
</dbReference>
<sequence length="150" mass="17049">MRGLFAHYPLVLLANEEDWGPRLSRMLKCSKDIPGYNLFVKDKWNSLQSHSVWLEEGDANIKYFHSIVASCRLGNAISFIQVDIVTLEGVNPIRQAVVSHFESHFKATTVERPGADNLAFKRLNQFERSSLTTPFTAAEVKVTVWDCDSY</sequence>
<proteinExistence type="predicted"/>
<name>A0A2Z6P2F1_TRISU</name>
<protein>
    <submittedName>
        <fullName evidence="1">Uncharacterized protein</fullName>
    </submittedName>
</protein>